<dbReference type="EMBL" id="BMAV01016818">
    <property type="protein sequence ID" value="GFY67916.1"/>
    <property type="molecule type" value="Genomic_DNA"/>
</dbReference>
<keyword evidence="3" id="KW-1185">Reference proteome</keyword>
<comment type="caution">
    <text evidence="2">The sequence shown here is derived from an EMBL/GenBank/DDBJ whole genome shotgun (WGS) entry which is preliminary data.</text>
</comment>
<sequence length="119" mass="13259">MASMKAGVDQGNICRLPSEKSPSTHPSFPDTVLCCFLNPGWRSHTLRPEMFCQNASNEEKPGACSGMTRQKKKGGQRFAFGIEMQGLNLTKVVVRTYHPIPPLNYSRLLGSLGRRMQFT</sequence>
<protein>
    <submittedName>
        <fullName evidence="2">Uncharacterized protein</fullName>
    </submittedName>
</protein>
<reference evidence="2" key="1">
    <citation type="submission" date="2020-08" db="EMBL/GenBank/DDBJ databases">
        <title>Multicomponent nature underlies the extraordinary mechanical properties of spider dragline silk.</title>
        <authorList>
            <person name="Kono N."/>
            <person name="Nakamura H."/>
            <person name="Mori M."/>
            <person name="Yoshida Y."/>
            <person name="Ohtoshi R."/>
            <person name="Malay A.D."/>
            <person name="Moran D.A.P."/>
            <person name="Tomita M."/>
            <person name="Numata K."/>
            <person name="Arakawa K."/>
        </authorList>
    </citation>
    <scope>NUCLEOTIDE SEQUENCE</scope>
</reference>
<proteinExistence type="predicted"/>
<dbReference type="Proteomes" id="UP000886998">
    <property type="component" value="Unassembled WGS sequence"/>
</dbReference>
<evidence type="ECO:0000313" key="2">
    <source>
        <dbReference type="EMBL" id="GFY67916.1"/>
    </source>
</evidence>
<accession>A0A8X6Y858</accession>
<evidence type="ECO:0000313" key="3">
    <source>
        <dbReference type="Proteomes" id="UP000886998"/>
    </source>
</evidence>
<dbReference type="AlphaFoldDB" id="A0A8X6Y858"/>
<organism evidence="2 3">
    <name type="scientific">Trichonephila inaurata madagascariensis</name>
    <dbReference type="NCBI Taxonomy" id="2747483"/>
    <lineage>
        <taxon>Eukaryota</taxon>
        <taxon>Metazoa</taxon>
        <taxon>Ecdysozoa</taxon>
        <taxon>Arthropoda</taxon>
        <taxon>Chelicerata</taxon>
        <taxon>Arachnida</taxon>
        <taxon>Araneae</taxon>
        <taxon>Araneomorphae</taxon>
        <taxon>Entelegynae</taxon>
        <taxon>Araneoidea</taxon>
        <taxon>Nephilidae</taxon>
        <taxon>Trichonephila</taxon>
        <taxon>Trichonephila inaurata</taxon>
    </lineage>
</organism>
<feature type="region of interest" description="Disordered" evidence="1">
    <location>
        <begin position="1"/>
        <end position="26"/>
    </location>
</feature>
<evidence type="ECO:0000256" key="1">
    <source>
        <dbReference type="SAM" id="MobiDB-lite"/>
    </source>
</evidence>
<name>A0A8X6Y858_9ARAC</name>
<gene>
    <name evidence="2" type="ORF">TNIN_92321</name>
</gene>